<dbReference type="GO" id="GO:0140115">
    <property type="term" value="P:export across plasma membrane"/>
    <property type="evidence" value="ECO:0007669"/>
    <property type="project" value="UniProtKB-ARBA"/>
</dbReference>
<dbReference type="Pfam" id="PF07690">
    <property type="entry name" value="MFS_1"/>
    <property type="match status" value="1"/>
</dbReference>
<dbReference type="PANTHER" id="PTHR23502:SF51">
    <property type="entry name" value="QUINIDINE RESISTANCE PROTEIN 1-RELATED"/>
    <property type="match status" value="1"/>
</dbReference>
<dbReference type="GO" id="GO:0005886">
    <property type="term" value="C:plasma membrane"/>
    <property type="evidence" value="ECO:0007669"/>
    <property type="project" value="TreeGrafter"/>
</dbReference>
<dbReference type="STRING" id="91928.A0A0D2CAE5"/>
<dbReference type="GO" id="GO:0015137">
    <property type="term" value="F:citrate transmembrane transporter activity"/>
    <property type="evidence" value="ECO:0007669"/>
    <property type="project" value="UniProtKB-ARBA"/>
</dbReference>
<feature type="transmembrane region" description="Helical" evidence="10">
    <location>
        <begin position="313"/>
        <end position="333"/>
    </location>
</feature>
<dbReference type="PROSITE" id="PS50850">
    <property type="entry name" value="MFS"/>
    <property type="match status" value="1"/>
</dbReference>
<dbReference type="Gene3D" id="1.20.1250.20">
    <property type="entry name" value="MFS general substrate transporter like domains"/>
    <property type="match status" value="1"/>
</dbReference>
<evidence type="ECO:0000256" key="2">
    <source>
        <dbReference type="ARBA" id="ARBA00022448"/>
    </source>
</evidence>
<feature type="transmembrane region" description="Helical" evidence="10">
    <location>
        <begin position="79"/>
        <end position="98"/>
    </location>
</feature>
<feature type="transmembrane region" description="Helical" evidence="10">
    <location>
        <begin position="42"/>
        <end position="59"/>
    </location>
</feature>
<evidence type="ECO:0000256" key="9">
    <source>
        <dbReference type="ARBA" id="ARBA00074746"/>
    </source>
</evidence>
<keyword evidence="4 10" id="KW-1133">Transmembrane helix</keyword>
<name>A0A0D2CAE5_9EURO</name>
<evidence type="ECO:0000313" key="12">
    <source>
        <dbReference type="EMBL" id="KIW20524.1"/>
    </source>
</evidence>
<protein>
    <recommendedName>
        <fullName evidence="9">Citrate exporter 1</fullName>
    </recommendedName>
</protein>
<dbReference type="FunFam" id="1.20.1250.20:FF:000172">
    <property type="entry name" value="MFS multidrug resistance transporter"/>
    <property type="match status" value="1"/>
</dbReference>
<evidence type="ECO:0000256" key="4">
    <source>
        <dbReference type="ARBA" id="ARBA00022989"/>
    </source>
</evidence>
<comment type="catalytic activity">
    <reaction evidence="7">
        <text>citrate(in) = citrate(out)</text>
        <dbReference type="Rhea" id="RHEA:33183"/>
        <dbReference type="ChEBI" id="CHEBI:16947"/>
    </reaction>
</comment>
<keyword evidence="5 10" id="KW-0472">Membrane</keyword>
<keyword evidence="6" id="KW-0325">Glycoprotein</keyword>
<organism evidence="12 13">
    <name type="scientific">Exophiala spinifera</name>
    <dbReference type="NCBI Taxonomy" id="91928"/>
    <lineage>
        <taxon>Eukaryota</taxon>
        <taxon>Fungi</taxon>
        <taxon>Dikarya</taxon>
        <taxon>Ascomycota</taxon>
        <taxon>Pezizomycotina</taxon>
        <taxon>Eurotiomycetes</taxon>
        <taxon>Chaetothyriomycetidae</taxon>
        <taxon>Chaetothyriales</taxon>
        <taxon>Herpotrichiellaceae</taxon>
        <taxon>Exophiala</taxon>
    </lineage>
</organism>
<dbReference type="HOGENOM" id="CLU_008455_8_4_1"/>
<keyword evidence="3 10" id="KW-0812">Transmembrane</keyword>
<dbReference type="GeneID" id="27328182"/>
<dbReference type="InterPro" id="IPR020846">
    <property type="entry name" value="MFS_dom"/>
</dbReference>
<comment type="subcellular location">
    <subcellularLocation>
        <location evidence="1">Membrane</location>
        <topology evidence="1">Multi-pass membrane protein</topology>
    </subcellularLocation>
</comment>
<feature type="transmembrane region" description="Helical" evidence="10">
    <location>
        <begin position="429"/>
        <end position="448"/>
    </location>
</feature>
<dbReference type="OrthoDB" id="440553at2759"/>
<dbReference type="InterPro" id="IPR011701">
    <property type="entry name" value="MFS"/>
</dbReference>
<feature type="transmembrane region" description="Helical" evidence="10">
    <location>
        <begin position="368"/>
        <end position="385"/>
    </location>
</feature>
<comment type="function">
    <text evidence="8">Transmembrane transporter that exports citrate across the cell membrane.</text>
</comment>
<dbReference type="Proteomes" id="UP000053328">
    <property type="component" value="Unassembled WGS sequence"/>
</dbReference>
<feature type="domain" description="Major facilitator superfamily (MFS) profile" evidence="11">
    <location>
        <begin position="44"/>
        <end position="480"/>
    </location>
</feature>
<dbReference type="AlphaFoldDB" id="A0A0D2CAE5"/>
<evidence type="ECO:0000256" key="10">
    <source>
        <dbReference type="SAM" id="Phobius"/>
    </source>
</evidence>
<feature type="transmembrane region" description="Helical" evidence="10">
    <location>
        <begin position="272"/>
        <end position="293"/>
    </location>
</feature>
<dbReference type="VEuPathDB" id="FungiDB:PV08_01099"/>
<evidence type="ECO:0000313" key="13">
    <source>
        <dbReference type="Proteomes" id="UP000053328"/>
    </source>
</evidence>
<feature type="transmembrane region" description="Helical" evidence="10">
    <location>
        <begin position="201"/>
        <end position="220"/>
    </location>
</feature>
<dbReference type="SUPFAM" id="SSF103473">
    <property type="entry name" value="MFS general substrate transporter"/>
    <property type="match status" value="1"/>
</dbReference>
<feature type="transmembrane region" description="Helical" evidence="10">
    <location>
        <begin position="454"/>
        <end position="474"/>
    </location>
</feature>
<keyword evidence="13" id="KW-1185">Reference proteome</keyword>
<dbReference type="CDD" id="cd17323">
    <property type="entry name" value="MFS_Tpo1_MDR_like"/>
    <property type="match status" value="1"/>
</dbReference>
<feature type="transmembrane region" description="Helical" evidence="10">
    <location>
        <begin position="397"/>
        <end position="417"/>
    </location>
</feature>
<reference evidence="12 13" key="1">
    <citation type="submission" date="2015-01" db="EMBL/GenBank/DDBJ databases">
        <title>The Genome Sequence of Exophiala spinifera CBS89968.</title>
        <authorList>
            <consortium name="The Broad Institute Genomics Platform"/>
            <person name="Cuomo C."/>
            <person name="de Hoog S."/>
            <person name="Gorbushina A."/>
            <person name="Stielow B."/>
            <person name="Teixiera M."/>
            <person name="Abouelleil A."/>
            <person name="Chapman S.B."/>
            <person name="Priest M."/>
            <person name="Young S.K."/>
            <person name="Wortman J."/>
            <person name="Nusbaum C."/>
            <person name="Birren B."/>
        </authorList>
    </citation>
    <scope>NUCLEOTIDE SEQUENCE [LARGE SCALE GENOMIC DNA]</scope>
    <source>
        <strain evidence="12 13">CBS 89968</strain>
    </source>
</reference>
<evidence type="ECO:0000256" key="8">
    <source>
        <dbReference type="ARBA" id="ARBA00057034"/>
    </source>
</evidence>
<evidence type="ECO:0000256" key="6">
    <source>
        <dbReference type="ARBA" id="ARBA00023180"/>
    </source>
</evidence>
<feature type="transmembrane region" description="Helical" evidence="10">
    <location>
        <begin position="110"/>
        <end position="127"/>
    </location>
</feature>
<sequence>MSVPEKIPPQQEVSVTPDIENQAPLAQTVTEPYCVYRKGAKWFLVGISAVAGFFSPFPANIYFPAIPTLARVFDVSTDSINLTVTIYLAMQGISPMLWGPLSDRVGRRPVFVVCFIILVASCIGLALTPVDAFWLLLLLRAVQAGGCASTIALGSGVIGDISSPEERGGFFGIFNLGPMLSPCIAPILGGVLSERLGWRSIFWFLSIAAVVCILFILLFLPETLRTLVGNGSIEPPNMLYRPWLPIIRPSNGQYKKKPIDRPRRTSTNPLKLLKLPHIVVALFYTGVVYAVNYTITATISSSFADIYPYLSETALGLCYLSTGGGMILGSTLTGKMLDREYRRAKQQWAAEADAENGLFPIERARLRTMPLLLAIFLGCVFGWGWCLTSKVSIAVPLILQFILGYTSISILNATMTLMIDVAPGQSSGVIACTNLMRCSLAALLVSVIDYATNALGYGWTYVLLGGISILLWPLMHIEMKYGPGWRAKQKATA</sequence>
<evidence type="ECO:0000259" key="11">
    <source>
        <dbReference type="PROSITE" id="PS50850"/>
    </source>
</evidence>
<keyword evidence="2" id="KW-0813">Transport</keyword>
<evidence type="ECO:0000256" key="3">
    <source>
        <dbReference type="ARBA" id="ARBA00022692"/>
    </source>
</evidence>
<dbReference type="RefSeq" id="XP_016240740.1">
    <property type="nucleotide sequence ID" value="XM_016375464.1"/>
</dbReference>
<dbReference type="EMBL" id="KN847492">
    <property type="protein sequence ID" value="KIW20524.1"/>
    <property type="molecule type" value="Genomic_DNA"/>
</dbReference>
<evidence type="ECO:0000256" key="1">
    <source>
        <dbReference type="ARBA" id="ARBA00004141"/>
    </source>
</evidence>
<feature type="transmembrane region" description="Helical" evidence="10">
    <location>
        <begin position="170"/>
        <end position="189"/>
    </location>
</feature>
<accession>A0A0D2CAE5</accession>
<dbReference type="InterPro" id="IPR036259">
    <property type="entry name" value="MFS_trans_sf"/>
</dbReference>
<dbReference type="FunFam" id="1.20.1720.10:FF:000009">
    <property type="entry name" value="MFS multidrug transporter"/>
    <property type="match status" value="1"/>
</dbReference>
<dbReference type="PANTHER" id="PTHR23502">
    <property type="entry name" value="MAJOR FACILITATOR SUPERFAMILY"/>
    <property type="match status" value="1"/>
</dbReference>
<gene>
    <name evidence="12" type="ORF">PV08_01099</name>
</gene>
<evidence type="ECO:0000256" key="7">
    <source>
        <dbReference type="ARBA" id="ARBA00051015"/>
    </source>
</evidence>
<evidence type="ECO:0000256" key="5">
    <source>
        <dbReference type="ARBA" id="ARBA00023136"/>
    </source>
</evidence>
<proteinExistence type="predicted"/>